<sequence length="384" mass="43351">MLSLTYSYSTSLRLLVALSFLTSSIGIASAASIPTNSSATRMNVTPPAPSDSLSLTPASRHQQDDDKGTPIRLVAALHFEPPRDDHSHNAESTSGVCMIIGNHAIAWDHTAVPKDYKLHLSELEKYRHFGYYSTIGDIDLYTHTMENFPKGILEEIESQARKSQQKAEDSDLLTEGFDHLDNFMNLLISGRYHVNVTDKALESYKLLMSMYRTIAKPEIQINSQYLGLVADIVFNAHPYRSNRKVSKDVDMTIGERTIPAPPPSSSTSSRSSNLRIGSYNSAGYGRKRLGFIHFYGNPEAILTQVEKITPEIESRDRRNAKMEFLEDFMCILGVSRDVTVFEVVVQQWVVAAANYRQALNTWRMNQRDRDAVRRNRRPGHRTIH</sequence>
<evidence type="ECO:0000313" key="4">
    <source>
        <dbReference type="Proteomes" id="UP001163846"/>
    </source>
</evidence>
<feature type="region of interest" description="Disordered" evidence="1">
    <location>
        <begin position="38"/>
        <end position="67"/>
    </location>
</feature>
<comment type="caution">
    <text evidence="3">The sequence shown here is derived from an EMBL/GenBank/DDBJ whole genome shotgun (WGS) entry which is preliminary data.</text>
</comment>
<feature type="signal peptide" evidence="2">
    <location>
        <begin position="1"/>
        <end position="30"/>
    </location>
</feature>
<feature type="chain" id="PRO_5041447399" evidence="2">
    <location>
        <begin position="31"/>
        <end position="384"/>
    </location>
</feature>
<reference evidence="3" key="1">
    <citation type="submission" date="2022-08" db="EMBL/GenBank/DDBJ databases">
        <authorList>
            <consortium name="DOE Joint Genome Institute"/>
            <person name="Min B."/>
            <person name="Riley R."/>
            <person name="Sierra-Patev S."/>
            <person name="Naranjo-Ortiz M."/>
            <person name="Looney B."/>
            <person name="Konkel Z."/>
            <person name="Slot J.C."/>
            <person name="Sakamoto Y."/>
            <person name="Steenwyk J.L."/>
            <person name="Rokas A."/>
            <person name="Carro J."/>
            <person name="Camarero S."/>
            <person name="Ferreira P."/>
            <person name="Molpeceres G."/>
            <person name="Ruiz-Duenas F.J."/>
            <person name="Serrano A."/>
            <person name="Henrissat B."/>
            <person name="Drula E."/>
            <person name="Hughes K.W."/>
            <person name="Mata J.L."/>
            <person name="Ishikawa N.K."/>
            <person name="Vargas-Isla R."/>
            <person name="Ushijima S."/>
            <person name="Smith C.A."/>
            <person name="Ahrendt S."/>
            <person name="Andreopoulos W."/>
            <person name="He G."/>
            <person name="Labutti K."/>
            <person name="Lipzen A."/>
            <person name="Ng V."/>
            <person name="Sandor L."/>
            <person name="Barry K."/>
            <person name="Martinez A.T."/>
            <person name="Xiao Y."/>
            <person name="Gibbons J.G."/>
            <person name="Terashima K."/>
            <person name="Hibbett D.S."/>
            <person name="Grigoriev I.V."/>
        </authorList>
    </citation>
    <scope>NUCLEOTIDE SEQUENCE</scope>
    <source>
        <strain evidence="3">TFB9207</strain>
    </source>
</reference>
<dbReference type="EMBL" id="MU806092">
    <property type="protein sequence ID" value="KAJ3840153.1"/>
    <property type="molecule type" value="Genomic_DNA"/>
</dbReference>
<protein>
    <submittedName>
        <fullName evidence="3">Uncharacterized protein</fullName>
    </submittedName>
</protein>
<dbReference type="AlphaFoldDB" id="A0AA38PC25"/>
<gene>
    <name evidence="3" type="ORF">F5878DRAFT_659671</name>
</gene>
<keyword evidence="2" id="KW-0732">Signal</keyword>
<accession>A0AA38PC25</accession>
<name>A0AA38PC25_9AGAR</name>
<evidence type="ECO:0000256" key="2">
    <source>
        <dbReference type="SAM" id="SignalP"/>
    </source>
</evidence>
<feature type="region of interest" description="Disordered" evidence="1">
    <location>
        <begin position="254"/>
        <end position="274"/>
    </location>
</feature>
<keyword evidence="4" id="KW-1185">Reference proteome</keyword>
<feature type="compositionally biased region" description="Polar residues" evidence="1">
    <location>
        <begin position="51"/>
        <end position="60"/>
    </location>
</feature>
<dbReference type="Proteomes" id="UP001163846">
    <property type="component" value="Unassembled WGS sequence"/>
</dbReference>
<organism evidence="3 4">
    <name type="scientific">Lentinula raphanica</name>
    <dbReference type="NCBI Taxonomy" id="153919"/>
    <lineage>
        <taxon>Eukaryota</taxon>
        <taxon>Fungi</taxon>
        <taxon>Dikarya</taxon>
        <taxon>Basidiomycota</taxon>
        <taxon>Agaricomycotina</taxon>
        <taxon>Agaricomycetes</taxon>
        <taxon>Agaricomycetidae</taxon>
        <taxon>Agaricales</taxon>
        <taxon>Marasmiineae</taxon>
        <taxon>Omphalotaceae</taxon>
        <taxon>Lentinula</taxon>
    </lineage>
</organism>
<proteinExistence type="predicted"/>
<evidence type="ECO:0000256" key="1">
    <source>
        <dbReference type="SAM" id="MobiDB-lite"/>
    </source>
</evidence>
<evidence type="ECO:0000313" key="3">
    <source>
        <dbReference type="EMBL" id="KAJ3840153.1"/>
    </source>
</evidence>